<sequence>MKAFVLSVLFVSVLGLCECCKCAVRPNLDLGCGSDFIIETKVKSELRDPADPEDFYGFYYKINKPSYANIYKDIEIDVIINRLTFVFTSV</sequence>
<gene>
    <name evidence="2" type="ORF">DPMN_103238</name>
</gene>
<dbReference type="EMBL" id="JAIWYP010000004">
    <property type="protein sequence ID" value="KAH3830004.1"/>
    <property type="molecule type" value="Genomic_DNA"/>
</dbReference>
<organism evidence="2 3">
    <name type="scientific">Dreissena polymorpha</name>
    <name type="common">Zebra mussel</name>
    <name type="synonym">Mytilus polymorpha</name>
    <dbReference type="NCBI Taxonomy" id="45954"/>
    <lineage>
        <taxon>Eukaryota</taxon>
        <taxon>Metazoa</taxon>
        <taxon>Spiralia</taxon>
        <taxon>Lophotrochozoa</taxon>
        <taxon>Mollusca</taxon>
        <taxon>Bivalvia</taxon>
        <taxon>Autobranchia</taxon>
        <taxon>Heteroconchia</taxon>
        <taxon>Euheterodonta</taxon>
        <taxon>Imparidentia</taxon>
        <taxon>Neoheterodontei</taxon>
        <taxon>Myida</taxon>
        <taxon>Dreissenoidea</taxon>
        <taxon>Dreissenidae</taxon>
        <taxon>Dreissena</taxon>
    </lineage>
</organism>
<accession>A0A9D4H5R1</accession>
<feature type="signal peptide" evidence="1">
    <location>
        <begin position="1"/>
        <end position="19"/>
    </location>
</feature>
<dbReference type="Proteomes" id="UP000828390">
    <property type="component" value="Unassembled WGS sequence"/>
</dbReference>
<proteinExistence type="predicted"/>
<evidence type="ECO:0000313" key="2">
    <source>
        <dbReference type="EMBL" id="KAH3830004.1"/>
    </source>
</evidence>
<dbReference type="AlphaFoldDB" id="A0A9D4H5R1"/>
<name>A0A9D4H5R1_DREPO</name>
<comment type="caution">
    <text evidence="2">The sequence shown here is derived from an EMBL/GenBank/DDBJ whole genome shotgun (WGS) entry which is preliminary data.</text>
</comment>
<feature type="chain" id="PRO_5039381242" evidence="1">
    <location>
        <begin position="20"/>
        <end position="90"/>
    </location>
</feature>
<protein>
    <submittedName>
        <fullName evidence="2">Uncharacterized protein</fullName>
    </submittedName>
</protein>
<keyword evidence="1" id="KW-0732">Signal</keyword>
<keyword evidence="3" id="KW-1185">Reference proteome</keyword>
<evidence type="ECO:0000313" key="3">
    <source>
        <dbReference type="Proteomes" id="UP000828390"/>
    </source>
</evidence>
<reference evidence="2" key="1">
    <citation type="journal article" date="2019" name="bioRxiv">
        <title>The Genome of the Zebra Mussel, Dreissena polymorpha: A Resource for Invasive Species Research.</title>
        <authorList>
            <person name="McCartney M.A."/>
            <person name="Auch B."/>
            <person name="Kono T."/>
            <person name="Mallez S."/>
            <person name="Zhang Y."/>
            <person name="Obille A."/>
            <person name="Becker A."/>
            <person name="Abrahante J.E."/>
            <person name="Garbe J."/>
            <person name="Badalamenti J.P."/>
            <person name="Herman A."/>
            <person name="Mangelson H."/>
            <person name="Liachko I."/>
            <person name="Sullivan S."/>
            <person name="Sone E.D."/>
            <person name="Koren S."/>
            <person name="Silverstein K.A.T."/>
            <person name="Beckman K.B."/>
            <person name="Gohl D.M."/>
        </authorList>
    </citation>
    <scope>NUCLEOTIDE SEQUENCE</scope>
    <source>
        <strain evidence="2">Duluth1</strain>
        <tissue evidence="2">Whole animal</tissue>
    </source>
</reference>
<evidence type="ECO:0000256" key="1">
    <source>
        <dbReference type="SAM" id="SignalP"/>
    </source>
</evidence>
<reference evidence="2" key="2">
    <citation type="submission" date="2020-11" db="EMBL/GenBank/DDBJ databases">
        <authorList>
            <person name="McCartney M.A."/>
            <person name="Auch B."/>
            <person name="Kono T."/>
            <person name="Mallez S."/>
            <person name="Becker A."/>
            <person name="Gohl D.M."/>
            <person name="Silverstein K.A.T."/>
            <person name="Koren S."/>
            <person name="Bechman K.B."/>
            <person name="Herman A."/>
            <person name="Abrahante J.E."/>
            <person name="Garbe J."/>
        </authorList>
    </citation>
    <scope>NUCLEOTIDE SEQUENCE</scope>
    <source>
        <strain evidence="2">Duluth1</strain>
        <tissue evidence="2">Whole animal</tissue>
    </source>
</reference>